<reference evidence="1 2" key="1">
    <citation type="submission" date="2018-11" db="EMBL/GenBank/DDBJ databases">
        <title>Sequencing the genomes of 1000 actinobacteria strains.</title>
        <authorList>
            <person name="Klenk H.-P."/>
        </authorList>
    </citation>
    <scope>NUCLEOTIDE SEQUENCE [LARGE SCALE GENOMIC DNA]</scope>
    <source>
        <strain evidence="1 2">DSM 15700</strain>
    </source>
</reference>
<dbReference type="Pfam" id="PF13416">
    <property type="entry name" value="SBP_bac_8"/>
    <property type="match status" value="1"/>
</dbReference>
<dbReference type="PANTHER" id="PTHR43649:SF32">
    <property type="entry name" value="SUGAR BINDING SECRETED PROTEIN"/>
    <property type="match status" value="1"/>
</dbReference>
<dbReference type="PANTHER" id="PTHR43649">
    <property type="entry name" value="ARABINOSE-BINDING PROTEIN-RELATED"/>
    <property type="match status" value="1"/>
</dbReference>
<protein>
    <submittedName>
        <fullName evidence="1">Cellobiose transport system substrate-binding protein</fullName>
    </submittedName>
</protein>
<proteinExistence type="predicted"/>
<dbReference type="RefSeq" id="WP_123814261.1">
    <property type="nucleotide sequence ID" value="NZ_RKQZ01000001.1"/>
</dbReference>
<dbReference type="InterPro" id="IPR006059">
    <property type="entry name" value="SBP"/>
</dbReference>
<dbReference type="EMBL" id="RKQZ01000001">
    <property type="protein sequence ID" value="RPF21193.1"/>
    <property type="molecule type" value="Genomic_DNA"/>
</dbReference>
<comment type="caution">
    <text evidence="1">The sequence shown here is derived from an EMBL/GenBank/DDBJ whole genome shotgun (WGS) entry which is preliminary data.</text>
</comment>
<evidence type="ECO:0000313" key="2">
    <source>
        <dbReference type="Proteomes" id="UP000280501"/>
    </source>
</evidence>
<keyword evidence="2" id="KW-1185">Reference proteome</keyword>
<sequence>MIRKTRATSAVGIIAVTATLAGCAGIPGADAEQEDGGPVTLTITTFGTMGFEGLYEEYEKSHPGITIEATNYDQGGEARDALFDAFASGATPPDVVALEEGWLGQVMAVDDKFVDLRDYHIDSASWRWVPWKYEQGTAPSGRVIGAGTDIGPMGLCYRRDLFAAAGLPTDRREVAKYFEADGGGWDRYFDVGREYRAATGNAWYDQPLYVWNAMVNQLGQGYYDIDGRLIVRENAELRAQWERLAQAQADGLSAGEAAWDWDGGTAFTDESFATFMCPAWMLGVVKDQLGNAGGGPETGWDFADVFPGGAANWGGSFLGVPADSRHHDAAVELVLWLTKAEQQEEAFKVAGTFPSTEEMVTVFQKSQEGDPVFGGAPVAAILARRTDGVRSQYKGPLDSQIQDDAFGSALTALDQGELTADEAWKRALADVDELAEGQG</sequence>
<dbReference type="SUPFAM" id="SSF53850">
    <property type="entry name" value="Periplasmic binding protein-like II"/>
    <property type="match status" value="1"/>
</dbReference>
<gene>
    <name evidence="1" type="ORF">EDD34_1815</name>
</gene>
<dbReference type="Proteomes" id="UP000280501">
    <property type="component" value="Unassembled WGS sequence"/>
</dbReference>
<evidence type="ECO:0000313" key="1">
    <source>
        <dbReference type="EMBL" id="RPF21193.1"/>
    </source>
</evidence>
<dbReference type="InterPro" id="IPR050490">
    <property type="entry name" value="Bact_solute-bd_prot1"/>
</dbReference>
<dbReference type="OrthoDB" id="3226017at2"/>
<name>A0A3N4YKC7_9MICO</name>
<dbReference type="Gene3D" id="3.40.190.10">
    <property type="entry name" value="Periplasmic binding protein-like II"/>
    <property type="match status" value="1"/>
</dbReference>
<dbReference type="AlphaFoldDB" id="A0A3N4YKC7"/>
<dbReference type="PROSITE" id="PS51257">
    <property type="entry name" value="PROKAR_LIPOPROTEIN"/>
    <property type="match status" value="1"/>
</dbReference>
<organism evidence="1 2">
    <name type="scientific">Myceligenerans xiligouense</name>
    <dbReference type="NCBI Taxonomy" id="253184"/>
    <lineage>
        <taxon>Bacteria</taxon>
        <taxon>Bacillati</taxon>
        <taxon>Actinomycetota</taxon>
        <taxon>Actinomycetes</taxon>
        <taxon>Micrococcales</taxon>
        <taxon>Promicromonosporaceae</taxon>
        <taxon>Myceligenerans</taxon>
    </lineage>
</organism>
<accession>A0A3N4YKC7</accession>